<feature type="transmembrane region" description="Helical" evidence="9">
    <location>
        <begin position="604"/>
        <end position="624"/>
    </location>
</feature>
<gene>
    <name evidence="13" type="ORF">FisN_24Hh213</name>
</gene>
<dbReference type="InParanoid" id="A0A1Z5JV61"/>
<protein>
    <recommendedName>
        <fullName evidence="15">CSC1/OSCA1-like 7TM region domain-containing protein</fullName>
    </recommendedName>
</protein>
<dbReference type="InterPro" id="IPR032880">
    <property type="entry name" value="CSC1/OSCA1-like_N"/>
</dbReference>
<feature type="domain" description="CSC1/OSCA1-like cytosolic" evidence="12">
    <location>
        <begin position="541"/>
        <end position="587"/>
    </location>
</feature>
<evidence type="ECO:0000256" key="1">
    <source>
        <dbReference type="ARBA" id="ARBA00004141"/>
    </source>
</evidence>
<feature type="region of interest" description="Disordered" evidence="8">
    <location>
        <begin position="970"/>
        <end position="998"/>
    </location>
</feature>
<sequence>MDWLNDMLINTTDSTSAPQWMIHFVDFRKRLFMQTFEPLIVAAFGPVEEEENASAINPHFSIEHRRLSLLPDYITNEYISESSYRATSMTFATLLVLYLTLSAVFLIFLSCFYHSQKTSPLFISPRRHRLPKLVPPPLPVEGYFSWVRVMLFLSDEEIINRIGYDSLIFLRFHRLALRCIVKMSLFSFVVLLPLNYTGSNVLDLHVGKILVTDFMRFTMANVSAGSPRLWVHCFAAYLLTGIVVRELLVEYETFNSIRHLYLLNREPHLRTVLVTNIPRHLRSPKKITNYFKHVYPDAVRSVFMCQNCTDLERLVQQRTAILASLEHELLLLCRNEKKKLYEPSMWKKFLATLPSRLEECGVAEGTQERLVRLYSQLEELNNEIEREQRRRSRVMKMLDKMEAGEGANDIDYVLASPFVTDDPKQRRLLGLSQKNAPATIEEGNEGQADEVDTSAMYSVLPDENVVSRLRSRSPADLEMESKGIYTGQPESSKKAKVNSLANAKQALKRYGRFNKDMSFLGRPILSTGESTNQDKIEDHINEVTDKAFVVMRTFTAATVAIQSMHSSKPGSMQVTTAPEPRDVLWENIYVSKGAHRTRSILGDFLVYLIICFYVVPVAIVSMFVSEKALVTSSPRLAQLHGASALFSAGIQMVQPLCIVGLQQLQPPLFMAIGRMEGMTSYSEVQMRAFSRYFFFQVLNVFLVTTISSTIFDTVALIVVNPESAFLRLGNALPHLSSFFITFVTIKTFLGLGMELVRLVALLQAAARYIVFPSATLRARRDPFLGCRSIDDPGWFPFHKILAQDMLVVVISVVFAVIAPLVLLPCILFCLFSRIMWTHHHLYVYESVFESGGQFWPKIFRRFVFGLVIAQMTITGQFILKGAKHEAYATIFLIFLTYTFLRSTRARYDATSSTLPLEVATVMDISLQHEEQQQNTNARDPRSPRQAGDPGTLIGCHDPFRNAYLQPCLRSNPRARPEQPFPPAQLGSPDGAPTETISDDGEIVYHDSGATVRLKSMNQQERKLINRWWDDQLQSAGPQNLFWILAGEECGTLTLSGSSLADANIHGASTLQSHSFV</sequence>
<keyword evidence="6 9" id="KW-0472">Membrane</keyword>
<keyword evidence="14" id="KW-1185">Reference proteome</keyword>
<comment type="caution">
    <text evidence="13">The sequence shown here is derived from an EMBL/GenBank/DDBJ whole genome shotgun (WGS) entry which is preliminary data.</text>
</comment>
<dbReference type="InterPro" id="IPR003864">
    <property type="entry name" value="CSC1/OSCA1-like_7TM"/>
</dbReference>
<feature type="domain" description="CSC1/OSCA1-like 7TM region" evidence="10">
    <location>
        <begin position="598"/>
        <end position="877"/>
    </location>
</feature>
<evidence type="ECO:0000256" key="9">
    <source>
        <dbReference type="SAM" id="Phobius"/>
    </source>
</evidence>
<feature type="transmembrane region" description="Helical" evidence="9">
    <location>
        <begin position="644"/>
        <end position="672"/>
    </location>
</feature>
<feature type="transmembrane region" description="Helical" evidence="9">
    <location>
        <begin position="693"/>
        <end position="719"/>
    </location>
</feature>
<keyword evidence="5 9" id="KW-1133">Transmembrane helix</keyword>
<dbReference type="GO" id="GO:0005886">
    <property type="term" value="C:plasma membrane"/>
    <property type="evidence" value="ECO:0007669"/>
    <property type="project" value="TreeGrafter"/>
</dbReference>
<name>A0A1Z5JV61_FISSO</name>
<dbReference type="Pfam" id="PF14703">
    <property type="entry name" value="PHM7_cyt"/>
    <property type="match status" value="2"/>
</dbReference>
<comment type="subcellular location">
    <subcellularLocation>
        <location evidence="1">Membrane</location>
        <topology evidence="1">Multi-pass membrane protein</topology>
    </subcellularLocation>
</comment>
<dbReference type="InterPro" id="IPR045122">
    <property type="entry name" value="Csc1-like"/>
</dbReference>
<dbReference type="PANTHER" id="PTHR13018:SF5">
    <property type="entry name" value="RE44586P"/>
    <property type="match status" value="1"/>
</dbReference>
<evidence type="ECO:0000313" key="13">
    <source>
        <dbReference type="EMBL" id="GAX17722.1"/>
    </source>
</evidence>
<accession>A0A1Z5JV61</accession>
<dbReference type="GO" id="GO:0005227">
    <property type="term" value="F:calcium-activated cation channel activity"/>
    <property type="evidence" value="ECO:0007669"/>
    <property type="project" value="InterPro"/>
</dbReference>
<dbReference type="InterPro" id="IPR027815">
    <property type="entry name" value="CSC1/OSCA1-like_cyt"/>
</dbReference>
<keyword evidence="7" id="KW-0175">Coiled coil</keyword>
<evidence type="ECO:0000256" key="4">
    <source>
        <dbReference type="ARBA" id="ARBA00022692"/>
    </source>
</evidence>
<dbReference type="Pfam" id="PF02714">
    <property type="entry name" value="RSN1_7TM"/>
    <property type="match status" value="1"/>
</dbReference>
<comment type="similarity">
    <text evidence="2">Belongs to the CSC1 (TC 1.A.17) family.</text>
</comment>
<feature type="coiled-coil region" evidence="7">
    <location>
        <begin position="363"/>
        <end position="397"/>
    </location>
</feature>
<evidence type="ECO:0000256" key="2">
    <source>
        <dbReference type="ARBA" id="ARBA00007779"/>
    </source>
</evidence>
<dbReference type="AlphaFoldDB" id="A0A1Z5JV61"/>
<evidence type="ECO:0000256" key="5">
    <source>
        <dbReference type="ARBA" id="ARBA00022989"/>
    </source>
</evidence>
<organism evidence="13 14">
    <name type="scientific">Fistulifera solaris</name>
    <name type="common">Oleaginous diatom</name>
    <dbReference type="NCBI Taxonomy" id="1519565"/>
    <lineage>
        <taxon>Eukaryota</taxon>
        <taxon>Sar</taxon>
        <taxon>Stramenopiles</taxon>
        <taxon>Ochrophyta</taxon>
        <taxon>Bacillariophyta</taxon>
        <taxon>Bacillariophyceae</taxon>
        <taxon>Bacillariophycidae</taxon>
        <taxon>Naviculales</taxon>
        <taxon>Naviculaceae</taxon>
        <taxon>Fistulifera</taxon>
    </lineage>
</organism>
<evidence type="ECO:0000256" key="3">
    <source>
        <dbReference type="ARBA" id="ARBA00022448"/>
    </source>
</evidence>
<feature type="domain" description="CSC1/OSCA1-like N-terminal transmembrane" evidence="11">
    <location>
        <begin position="100"/>
        <end position="245"/>
    </location>
</feature>
<dbReference type="PANTHER" id="PTHR13018">
    <property type="entry name" value="PROBABLE MEMBRANE PROTEIN DUF221-RELATED"/>
    <property type="match status" value="1"/>
</dbReference>
<evidence type="ECO:0000256" key="7">
    <source>
        <dbReference type="SAM" id="Coils"/>
    </source>
</evidence>
<dbReference type="Proteomes" id="UP000198406">
    <property type="component" value="Unassembled WGS sequence"/>
</dbReference>
<feature type="domain" description="CSC1/OSCA1-like cytosolic" evidence="12">
    <location>
        <begin position="270"/>
        <end position="390"/>
    </location>
</feature>
<feature type="transmembrane region" description="Helical" evidence="9">
    <location>
        <begin position="805"/>
        <end position="831"/>
    </location>
</feature>
<dbReference type="Pfam" id="PF13967">
    <property type="entry name" value="RSN1_TM"/>
    <property type="match status" value="1"/>
</dbReference>
<feature type="transmembrane region" description="Helical" evidence="9">
    <location>
        <begin position="229"/>
        <end position="248"/>
    </location>
</feature>
<reference evidence="13 14" key="1">
    <citation type="journal article" date="2015" name="Plant Cell">
        <title>Oil accumulation by the oleaginous diatom Fistulifera solaris as revealed by the genome and transcriptome.</title>
        <authorList>
            <person name="Tanaka T."/>
            <person name="Maeda Y."/>
            <person name="Veluchamy A."/>
            <person name="Tanaka M."/>
            <person name="Abida H."/>
            <person name="Marechal E."/>
            <person name="Bowler C."/>
            <person name="Muto M."/>
            <person name="Sunaga Y."/>
            <person name="Tanaka M."/>
            <person name="Yoshino T."/>
            <person name="Taniguchi T."/>
            <person name="Fukuda Y."/>
            <person name="Nemoto M."/>
            <person name="Matsumoto M."/>
            <person name="Wong P.S."/>
            <person name="Aburatani S."/>
            <person name="Fujibuchi W."/>
        </authorList>
    </citation>
    <scope>NUCLEOTIDE SEQUENCE [LARGE SCALE GENOMIC DNA]</scope>
    <source>
        <strain evidence="13 14">JPCC DA0580</strain>
    </source>
</reference>
<evidence type="ECO:0000259" key="11">
    <source>
        <dbReference type="Pfam" id="PF13967"/>
    </source>
</evidence>
<keyword evidence="4 9" id="KW-0812">Transmembrane</keyword>
<evidence type="ECO:0008006" key="15">
    <source>
        <dbReference type="Google" id="ProtNLM"/>
    </source>
</evidence>
<evidence type="ECO:0000256" key="6">
    <source>
        <dbReference type="ARBA" id="ARBA00023136"/>
    </source>
</evidence>
<keyword evidence="3" id="KW-0813">Transport</keyword>
<evidence type="ECO:0000259" key="10">
    <source>
        <dbReference type="Pfam" id="PF02714"/>
    </source>
</evidence>
<evidence type="ECO:0000313" key="14">
    <source>
        <dbReference type="Proteomes" id="UP000198406"/>
    </source>
</evidence>
<dbReference type="OrthoDB" id="1689567at2759"/>
<dbReference type="EMBL" id="BDSP01000122">
    <property type="protein sequence ID" value="GAX17722.1"/>
    <property type="molecule type" value="Genomic_DNA"/>
</dbReference>
<proteinExistence type="inferred from homology"/>
<evidence type="ECO:0000259" key="12">
    <source>
        <dbReference type="Pfam" id="PF14703"/>
    </source>
</evidence>
<evidence type="ECO:0000256" key="8">
    <source>
        <dbReference type="SAM" id="MobiDB-lite"/>
    </source>
</evidence>
<feature type="transmembrane region" description="Helical" evidence="9">
    <location>
        <begin position="91"/>
        <end position="113"/>
    </location>
</feature>
<feature type="region of interest" description="Disordered" evidence="8">
    <location>
        <begin position="929"/>
        <end position="951"/>
    </location>
</feature>